<dbReference type="AlphaFoldDB" id="H5SEW2"/>
<keyword evidence="5" id="KW-0472">Membrane</keyword>
<feature type="domain" description="PKD" evidence="6">
    <location>
        <begin position="215"/>
        <end position="301"/>
    </location>
</feature>
<evidence type="ECO:0000256" key="4">
    <source>
        <dbReference type="ARBA" id="ARBA00022989"/>
    </source>
</evidence>
<protein>
    <submittedName>
        <fullName evidence="7">Cell surface protein</fullName>
    </submittedName>
</protein>
<dbReference type="GO" id="GO:0005261">
    <property type="term" value="F:monoatomic cation channel activity"/>
    <property type="evidence" value="ECO:0007669"/>
    <property type="project" value="TreeGrafter"/>
</dbReference>
<dbReference type="CDD" id="cd00146">
    <property type="entry name" value="PKD"/>
    <property type="match status" value="3"/>
</dbReference>
<dbReference type="PROSITE" id="PS50093">
    <property type="entry name" value="PKD"/>
    <property type="match status" value="3"/>
</dbReference>
<dbReference type="SMART" id="SM00089">
    <property type="entry name" value="PKD"/>
    <property type="match status" value="3"/>
</dbReference>
<reference evidence="7" key="2">
    <citation type="journal article" date="2012" name="PLoS ONE">
        <title>A Deeply Branching Thermophilic Bacterium with an Ancient Acetyl-CoA Pathway Dominates a Subsurface Ecosystem.</title>
        <authorList>
            <person name="Takami H."/>
            <person name="Noguchi H."/>
            <person name="Takaki Y."/>
            <person name="Uchiyama I."/>
            <person name="Toyoda A."/>
            <person name="Nishi S."/>
            <person name="Chee G.-J."/>
            <person name="Arai W."/>
            <person name="Nunoura T."/>
            <person name="Itoh T."/>
            <person name="Hattori M."/>
            <person name="Takai K."/>
        </authorList>
    </citation>
    <scope>NUCLEOTIDE SEQUENCE</scope>
</reference>
<dbReference type="SUPFAM" id="SSF49299">
    <property type="entry name" value="PKD domain"/>
    <property type="match status" value="3"/>
</dbReference>
<organism evidence="7">
    <name type="scientific">uncultured Acetothermia bacterium</name>
    <dbReference type="NCBI Taxonomy" id="236499"/>
    <lineage>
        <taxon>Bacteria</taxon>
        <taxon>Candidatus Bipolaricaulota</taxon>
        <taxon>environmental samples</taxon>
    </lineage>
</organism>
<proteinExistence type="predicted"/>
<reference evidence="7" key="1">
    <citation type="journal article" date="2005" name="Environ. Microbiol.">
        <title>Genetic and functional properties of uncultivated thermophilic crenarchaeotes from a subsurface gold mine as revealed by analysis of genome fragments.</title>
        <authorList>
            <person name="Nunoura T."/>
            <person name="Hirayama H."/>
            <person name="Takami H."/>
            <person name="Oida H."/>
            <person name="Nishi S."/>
            <person name="Shimamura S."/>
            <person name="Suzuki Y."/>
            <person name="Inagaki F."/>
            <person name="Takai K."/>
            <person name="Nealson K.H."/>
            <person name="Horikoshi K."/>
        </authorList>
    </citation>
    <scope>NUCLEOTIDE SEQUENCE</scope>
</reference>
<evidence type="ECO:0000256" key="2">
    <source>
        <dbReference type="ARBA" id="ARBA00022692"/>
    </source>
</evidence>
<dbReference type="PROSITE" id="PS51257">
    <property type="entry name" value="PROKAR_LIPOPROTEIN"/>
    <property type="match status" value="1"/>
</dbReference>
<dbReference type="PANTHER" id="PTHR46730">
    <property type="entry name" value="POLYCYSTIN-1"/>
    <property type="match status" value="1"/>
</dbReference>
<dbReference type="InterPro" id="IPR013783">
    <property type="entry name" value="Ig-like_fold"/>
</dbReference>
<accession>H5SEW2</accession>
<dbReference type="InterPro" id="IPR000601">
    <property type="entry name" value="PKD_dom"/>
</dbReference>
<dbReference type="InterPro" id="IPR035986">
    <property type="entry name" value="PKD_dom_sf"/>
</dbReference>
<keyword evidence="3" id="KW-0677">Repeat</keyword>
<dbReference type="PANTHER" id="PTHR46730:SF1">
    <property type="entry name" value="PLAT DOMAIN-CONTAINING PROTEIN"/>
    <property type="match status" value="1"/>
</dbReference>
<feature type="domain" description="PKD" evidence="6">
    <location>
        <begin position="123"/>
        <end position="204"/>
    </location>
</feature>
<keyword evidence="2" id="KW-0812">Transmembrane</keyword>
<comment type="subcellular location">
    <subcellularLocation>
        <location evidence="1">Membrane</location>
        <topology evidence="1">Multi-pass membrane protein</topology>
    </subcellularLocation>
</comment>
<gene>
    <name evidence="7" type="ORF">HGMM_F17E10C28</name>
</gene>
<keyword evidence="4" id="KW-1133">Transmembrane helix</keyword>
<evidence type="ECO:0000313" key="7">
    <source>
        <dbReference type="EMBL" id="BAL54698.1"/>
    </source>
</evidence>
<dbReference type="EMBL" id="AP011697">
    <property type="protein sequence ID" value="BAL54698.1"/>
    <property type="molecule type" value="Genomic_DNA"/>
</dbReference>
<evidence type="ECO:0000259" key="6">
    <source>
        <dbReference type="PROSITE" id="PS50093"/>
    </source>
</evidence>
<evidence type="ECO:0000256" key="1">
    <source>
        <dbReference type="ARBA" id="ARBA00004141"/>
    </source>
</evidence>
<feature type="domain" description="PKD" evidence="6">
    <location>
        <begin position="35"/>
        <end position="116"/>
    </location>
</feature>
<sequence>MTPRRLFSLAILALLGAALGFGGILQSCQPPNKAPFARFTFSPKEPKIGETVTFDGSASHDPDGKIISYLWDFGDGETAQGVTTTHAFKKEGEFDVILQVTDDRGANTTIAKTVRVVPPNQPPVAIFTVEPLEPTANQEVTFDASAAADPDGTIVSYSWDFGDQTTGQGKTVKHTYKAAGTYKVTLTVTDDKGATSSAFQNLVVKEQPAPPNQPPLVTFSFTPTEPKVNEPVEFDASGSTDDGEIVRYQWEFGDGETGEGKTISHTYKTAGTFTVKLTVTDDRGAKNSLTRTVTVAEASTP</sequence>
<dbReference type="Pfam" id="PF18911">
    <property type="entry name" value="PKD_4"/>
    <property type="match status" value="3"/>
</dbReference>
<dbReference type="InterPro" id="IPR022409">
    <property type="entry name" value="PKD/Chitinase_dom"/>
</dbReference>
<name>H5SEW2_9BACT</name>
<dbReference type="GO" id="GO:0006816">
    <property type="term" value="P:calcium ion transport"/>
    <property type="evidence" value="ECO:0007669"/>
    <property type="project" value="TreeGrafter"/>
</dbReference>
<evidence type="ECO:0000256" key="3">
    <source>
        <dbReference type="ARBA" id="ARBA00022737"/>
    </source>
</evidence>
<dbReference type="Gene3D" id="2.60.40.10">
    <property type="entry name" value="Immunoglobulins"/>
    <property type="match status" value="3"/>
</dbReference>
<dbReference type="GO" id="GO:0005886">
    <property type="term" value="C:plasma membrane"/>
    <property type="evidence" value="ECO:0007669"/>
    <property type="project" value="TreeGrafter"/>
</dbReference>
<evidence type="ECO:0000256" key="5">
    <source>
        <dbReference type="ARBA" id="ARBA00023136"/>
    </source>
</evidence>